<dbReference type="InterPro" id="IPR036388">
    <property type="entry name" value="WH-like_DNA-bd_sf"/>
</dbReference>
<evidence type="ECO:0000259" key="6">
    <source>
        <dbReference type="PROSITE" id="PS50931"/>
    </source>
</evidence>
<evidence type="ECO:0000256" key="4">
    <source>
        <dbReference type="ARBA" id="ARBA00023125"/>
    </source>
</evidence>
<dbReference type="Pfam" id="PF03466">
    <property type="entry name" value="LysR_substrate"/>
    <property type="match status" value="1"/>
</dbReference>
<dbReference type="PANTHER" id="PTHR30537">
    <property type="entry name" value="HTH-TYPE TRANSCRIPTIONAL REGULATOR"/>
    <property type="match status" value="1"/>
</dbReference>
<feature type="domain" description="HTH lysR-type" evidence="6">
    <location>
        <begin position="8"/>
        <end position="59"/>
    </location>
</feature>
<protein>
    <submittedName>
        <fullName evidence="7">Transcriptional regulator</fullName>
    </submittedName>
</protein>
<dbReference type="AlphaFoldDB" id="A0A250B404"/>
<accession>A0A250B404</accession>
<keyword evidence="2" id="KW-0678">Repressor</keyword>
<dbReference type="GO" id="GO:0043565">
    <property type="term" value="F:sequence-specific DNA binding"/>
    <property type="evidence" value="ECO:0007669"/>
    <property type="project" value="TreeGrafter"/>
</dbReference>
<evidence type="ECO:0000313" key="7">
    <source>
        <dbReference type="EMBL" id="ATA20806.1"/>
    </source>
</evidence>
<sequence>MERLSCDRMFVAIYELGSFAKAAERMNTSAAQASRLVSRLETYLGVQLFKRTTRALAPTDVGKAYYERIKLLLEELDTLDIAIRNEAAMPSGRLRLSAPISFGSAQLTLALTEFASLYPDIHLDVNFADRLVHLVDEGYDLAIRIGNLADSSMIARRLCDARIVYLASPAYLARCGVPQTPQALLEHSCIIDTNFHDPFSWKFTLAGKEQTVTIPGRLHFSNAEACLVAAKQGLGITRIPSFIAGPSLQRGEVTAVLQTMESPALGIYAVYPAARSLAGTVRTLINFLVEHYRGEPEWDQGWQSLLSKT</sequence>
<dbReference type="InterPro" id="IPR000847">
    <property type="entry name" value="LysR_HTH_N"/>
</dbReference>
<dbReference type="RefSeq" id="WP_095847391.1">
    <property type="nucleotide sequence ID" value="NZ_CAMKXY010000048.1"/>
</dbReference>
<comment type="similarity">
    <text evidence="1">Belongs to the LysR transcriptional regulatory family.</text>
</comment>
<dbReference type="GO" id="GO:0006351">
    <property type="term" value="P:DNA-templated transcription"/>
    <property type="evidence" value="ECO:0007669"/>
    <property type="project" value="TreeGrafter"/>
</dbReference>
<dbReference type="Gene3D" id="1.10.10.10">
    <property type="entry name" value="Winged helix-like DNA-binding domain superfamily/Winged helix DNA-binding domain"/>
    <property type="match status" value="1"/>
</dbReference>
<dbReference type="InterPro" id="IPR005119">
    <property type="entry name" value="LysR_subst-bd"/>
</dbReference>
<dbReference type="SUPFAM" id="SSF46785">
    <property type="entry name" value="Winged helix' DNA-binding domain"/>
    <property type="match status" value="1"/>
</dbReference>
<dbReference type="InterPro" id="IPR058163">
    <property type="entry name" value="LysR-type_TF_proteobact-type"/>
</dbReference>
<dbReference type="Gene3D" id="3.40.190.290">
    <property type="match status" value="1"/>
</dbReference>
<reference evidence="7 8" key="1">
    <citation type="submission" date="2016-01" db="EMBL/GenBank/DDBJ databases">
        <authorList>
            <person name="Oliw E.H."/>
        </authorList>
    </citation>
    <scope>NUCLEOTIDE SEQUENCE [LARGE SCALE GENOMIC DNA]</scope>
    <source>
        <strain evidence="7 8">FRB97</strain>
    </source>
</reference>
<dbReference type="GO" id="GO:0003700">
    <property type="term" value="F:DNA-binding transcription factor activity"/>
    <property type="evidence" value="ECO:0007669"/>
    <property type="project" value="InterPro"/>
</dbReference>
<evidence type="ECO:0000256" key="5">
    <source>
        <dbReference type="ARBA" id="ARBA00023163"/>
    </source>
</evidence>
<dbReference type="Proteomes" id="UP000217182">
    <property type="component" value="Chromosome"/>
</dbReference>
<keyword evidence="8" id="KW-1185">Reference proteome</keyword>
<dbReference type="PANTHER" id="PTHR30537:SF35">
    <property type="entry name" value="TRANSCRIPTIONAL REGULATORY PROTEIN"/>
    <property type="match status" value="1"/>
</dbReference>
<dbReference type="InterPro" id="IPR036390">
    <property type="entry name" value="WH_DNA-bd_sf"/>
</dbReference>
<dbReference type="PROSITE" id="PS50931">
    <property type="entry name" value="HTH_LYSR"/>
    <property type="match status" value="1"/>
</dbReference>
<evidence type="ECO:0000256" key="3">
    <source>
        <dbReference type="ARBA" id="ARBA00023015"/>
    </source>
</evidence>
<keyword evidence="5" id="KW-0804">Transcription</keyword>
<dbReference type="Pfam" id="PF00126">
    <property type="entry name" value="HTH_1"/>
    <property type="match status" value="1"/>
</dbReference>
<dbReference type="CDD" id="cd08422">
    <property type="entry name" value="PBP2_CrgA_like"/>
    <property type="match status" value="1"/>
</dbReference>
<name>A0A250B404_9GAMM</name>
<proteinExistence type="inferred from homology"/>
<dbReference type="OrthoDB" id="8885940at2"/>
<keyword evidence="4" id="KW-0238">DNA-binding</keyword>
<gene>
    <name evidence="7" type="ORF">AWC35_16460</name>
</gene>
<dbReference type="SUPFAM" id="SSF53850">
    <property type="entry name" value="Periplasmic binding protein-like II"/>
    <property type="match status" value="1"/>
</dbReference>
<dbReference type="FunFam" id="1.10.10.10:FF:000001">
    <property type="entry name" value="LysR family transcriptional regulator"/>
    <property type="match status" value="1"/>
</dbReference>
<evidence type="ECO:0000256" key="1">
    <source>
        <dbReference type="ARBA" id="ARBA00009437"/>
    </source>
</evidence>
<evidence type="ECO:0000256" key="2">
    <source>
        <dbReference type="ARBA" id="ARBA00022491"/>
    </source>
</evidence>
<keyword evidence="3" id="KW-0805">Transcription regulation</keyword>
<evidence type="ECO:0000313" key="8">
    <source>
        <dbReference type="Proteomes" id="UP000217182"/>
    </source>
</evidence>
<dbReference type="EMBL" id="CP014136">
    <property type="protein sequence ID" value="ATA20806.1"/>
    <property type="molecule type" value="Genomic_DNA"/>
</dbReference>
<organism evidence="7 8">
    <name type="scientific">Gibbsiella quercinecans</name>
    <dbReference type="NCBI Taxonomy" id="929813"/>
    <lineage>
        <taxon>Bacteria</taxon>
        <taxon>Pseudomonadati</taxon>
        <taxon>Pseudomonadota</taxon>
        <taxon>Gammaproteobacteria</taxon>
        <taxon>Enterobacterales</taxon>
        <taxon>Yersiniaceae</taxon>
        <taxon>Gibbsiella</taxon>
    </lineage>
</organism>
<dbReference type="KEGG" id="gqu:AWC35_16460"/>